<name>A0A087U013_STEMI</name>
<evidence type="ECO:0000256" key="3">
    <source>
        <dbReference type="ARBA" id="ARBA00023054"/>
    </source>
</evidence>
<dbReference type="Proteomes" id="UP000054359">
    <property type="component" value="Unassembled WGS sequence"/>
</dbReference>
<dbReference type="GO" id="GO:1990745">
    <property type="term" value="C:EARP complex"/>
    <property type="evidence" value="ECO:0007669"/>
    <property type="project" value="InterPro"/>
</dbReference>
<dbReference type="STRING" id="407821.A0A087U013"/>
<protein>
    <submittedName>
        <fullName evidence="6">Coiled-coil domain-containing protein 132</fullName>
    </submittedName>
</protein>
<dbReference type="OrthoDB" id="10263345at2759"/>
<dbReference type="InterPro" id="IPR040047">
    <property type="entry name" value="VPS50"/>
</dbReference>
<evidence type="ECO:0000256" key="1">
    <source>
        <dbReference type="ARBA" id="ARBA00022448"/>
    </source>
</evidence>
<keyword evidence="3" id="KW-0175">Coiled coil</keyword>
<dbReference type="EMBL" id="KK117519">
    <property type="protein sequence ID" value="KFM70702.1"/>
    <property type="molecule type" value="Genomic_DNA"/>
</dbReference>
<proteinExistence type="predicted"/>
<feature type="domain" description="Vacuolar protein sorting-associated protein 54 N-terminal" evidence="5">
    <location>
        <begin position="1"/>
        <end position="71"/>
    </location>
</feature>
<evidence type="ECO:0000259" key="5">
    <source>
        <dbReference type="Pfam" id="PF10475"/>
    </source>
</evidence>
<gene>
    <name evidence="6" type="ORF">X975_23087</name>
</gene>
<sequence>MHFASAIHNTAFMIVLEYAEKNCGGKDKSFQKRQYFDLCKFVGSENFTACLTNLCKALWKIMHSYWCILEWHEVNDENRKPSEDTSSASSVESSFNRNYIKQKLEHGLLRIWQDVQQKVKGYLLASDISPFKFDEFIHILALIQRLIDIGEDFCGSRSEDLQESVRKQSVNYFRNYHRGFMEELRTFLEHESWEICPVHSAFSAVHLQEFRFLTRTCIRHQSFTSSPERTEKASSPSRRESFFKKNMESYNPFEEKFEDDETEDILALKENDDLDRSNYDSDSDDSEIPDELKKDFIDENTEDIPKKIQSKFSKKVTHAGRKKQVPILTNTALNVLRSFGKYMQMMSVLKP</sequence>
<dbReference type="GO" id="GO:0015031">
    <property type="term" value="P:protein transport"/>
    <property type="evidence" value="ECO:0007669"/>
    <property type="project" value="UniProtKB-KW"/>
</dbReference>
<dbReference type="PANTHER" id="PTHR13258:SF0">
    <property type="entry name" value="SYNDETIN"/>
    <property type="match status" value="1"/>
</dbReference>
<evidence type="ECO:0000313" key="7">
    <source>
        <dbReference type="Proteomes" id="UP000054359"/>
    </source>
</evidence>
<dbReference type="GO" id="GO:0042147">
    <property type="term" value="P:retrograde transport, endosome to Golgi"/>
    <property type="evidence" value="ECO:0007669"/>
    <property type="project" value="InterPro"/>
</dbReference>
<dbReference type="Pfam" id="PF10475">
    <property type="entry name" value="Vps54_N"/>
    <property type="match status" value="1"/>
</dbReference>
<dbReference type="GO" id="GO:0032456">
    <property type="term" value="P:endocytic recycling"/>
    <property type="evidence" value="ECO:0007669"/>
    <property type="project" value="InterPro"/>
</dbReference>
<dbReference type="PANTHER" id="PTHR13258">
    <property type="entry name" value="SYNDETIN"/>
    <property type="match status" value="1"/>
</dbReference>
<dbReference type="InterPro" id="IPR019515">
    <property type="entry name" value="VPS54_N"/>
</dbReference>
<keyword evidence="2" id="KW-0653">Protein transport</keyword>
<feature type="region of interest" description="Disordered" evidence="4">
    <location>
        <begin position="269"/>
        <end position="290"/>
    </location>
</feature>
<feature type="compositionally biased region" description="Basic and acidic residues" evidence="4">
    <location>
        <begin position="269"/>
        <end position="279"/>
    </location>
</feature>
<evidence type="ECO:0000256" key="4">
    <source>
        <dbReference type="SAM" id="MobiDB-lite"/>
    </source>
</evidence>
<evidence type="ECO:0000313" key="6">
    <source>
        <dbReference type="EMBL" id="KFM70702.1"/>
    </source>
</evidence>
<dbReference type="AlphaFoldDB" id="A0A087U013"/>
<reference evidence="6 7" key="1">
    <citation type="submission" date="2013-11" db="EMBL/GenBank/DDBJ databases">
        <title>Genome sequencing of Stegodyphus mimosarum.</title>
        <authorList>
            <person name="Bechsgaard J."/>
        </authorList>
    </citation>
    <scope>NUCLEOTIDE SEQUENCE [LARGE SCALE GENOMIC DNA]</scope>
</reference>
<organism evidence="6 7">
    <name type="scientific">Stegodyphus mimosarum</name>
    <name type="common">African social velvet spider</name>
    <dbReference type="NCBI Taxonomy" id="407821"/>
    <lineage>
        <taxon>Eukaryota</taxon>
        <taxon>Metazoa</taxon>
        <taxon>Ecdysozoa</taxon>
        <taxon>Arthropoda</taxon>
        <taxon>Chelicerata</taxon>
        <taxon>Arachnida</taxon>
        <taxon>Araneae</taxon>
        <taxon>Araneomorphae</taxon>
        <taxon>Entelegynae</taxon>
        <taxon>Eresoidea</taxon>
        <taxon>Eresidae</taxon>
        <taxon>Stegodyphus</taxon>
    </lineage>
</organism>
<keyword evidence="7" id="KW-1185">Reference proteome</keyword>
<keyword evidence="1" id="KW-0813">Transport</keyword>
<dbReference type="GO" id="GO:0005829">
    <property type="term" value="C:cytosol"/>
    <property type="evidence" value="ECO:0007669"/>
    <property type="project" value="GOC"/>
</dbReference>
<evidence type="ECO:0000256" key="2">
    <source>
        <dbReference type="ARBA" id="ARBA00022927"/>
    </source>
</evidence>
<feature type="non-terminal residue" evidence="6">
    <location>
        <position position="351"/>
    </location>
</feature>
<accession>A0A087U013</accession>
<dbReference type="GO" id="GO:0000149">
    <property type="term" value="F:SNARE binding"/>
    <property type="evidence" value="ECO:0007669"/>
    <property type="project" value="TreeGrafter"/>
</dbReference>